<dbReference type="EMBL" id="JARIHO010000034">
    <property type="protein sequence ID" value="KAJ7333207.1"/>
    <property type="molecule type" value="Genomic_DNA"/>
</dbReference>
<organism evidence="2 3">
    <name type="scientific">Mycena albidolilacea</name>
    <dbReference type="NCBI Taxonomy" id="1033008"/>
    <lineage>
        <taxon>Eukaryota</taxon>
        <taxon>Fungi</taxon>
        <taxon>Dikarya</taxon>
        <taxon>Basidiomycota</taxon>
        <taxon>Agaricomycotina</taxon>
        <taxon>Agaricomycetes</taxon>
        <taxon>Agaricomycetidae</taxon>
        <taxon>Agaricales</taxon>
        <taxon>Marasmiineae</taxon>
        <taxon>Mycenaceae</taxon>
        <taxon>Mycena</taxon>
    </lineage>
</organism>
<proteinExistence type="predicted"/>
<keyword evidence="3" id="KW-1185">Reference proteome</keyword>
<sequence length="489" mass="54799">MTHGLLYSCPDCLKECRSLALFLLHQQHKWTGSLGFESEGEGVTRGGGGEVVLGMPFRDSSSPVDQENSGSEFYRGDAKAAFLKAEAVGTKPRILSTTDYDEVQAFSESPATSSAKELPHHSMSSPAPIPNSTANSTRTNAQGAPHPEEPPMALRSPCPDVPHPHPDVHITPLPPLPDAVNTPPSSPAPTTEKVKPPQHQKGQPKVHPGKQSWVHGMKLLFFAKHKADWLHECEAKKSGQFYTKMAKLYIKKYGQHLVDDQDLEFNIPNPEDTAADEVVHEVLDDTEKESQIGAWYRSAYRNLLKSDQDTFKDLFTGALDGALSKPHRGCIIHFYSRMYYDTRVKHHVKECLESLKRRCDLLAEPMLRKLNVIAKVTSEVWETEPLAFQHECMLELEQEYQQRLEAWEVLLTDSPTRTPEEIAVTLDNMAYYLQPFVDTIQHCFRMCVLVLLCGPIGMRSGKIGLQSVHTGETRGVAPVTFPDYNWQGY</sequence>
<name>A0AAD7ELL3_9AGAR</name>
<protein>
    <submittedName>
        <fullName evidence="2">Uncharacterized protein</fullName>
    </submittedName>
</protein>
<evidence type="ECO:0000313" key="3">
    <source>
        <dbReference type="Proteomes" id="UP001218218"/>
    </source>
</evidence>
<evidence type="ECO:0000313" key="2">
    <source>
        <dbReference type="EMBL" id="KAJ7333207.1"/>
    </source>
</evidence>
<dbReference type="Proteomes" id="UP001218218">
    <property type="component" value="Unassembled WGS sequence"/>
</dbReference>
<dbReference type="AlphaFoldDB" id="A0AAD7ELL3"/>
<accession>A0AAD7ELL3</accession>
<gene>
    <name evidence="2" type="ORF">DFH08DRAFT_814325</name>
</gene>
<feature type="compositionally biased region" description="Basic residues" evidence="1">
    <location>
        <begin position="196"/>
        <end position="208"/>
    </location>
</feature>
<feature type="compositionally biased region" description="Polar residues" evidence="1">
    <location>
        <begin position="122"/>
        <end position="142"/>
    </location>
</feature>
<feature type="region of interest" description="Disordered" evidence="1">
    <location>
        <begin position="108"/>
        <end position="210"/>
    </location>
</feature>
<reference evidence="2" key="1">
    <citation type="submission" date="2023-03" db="EMBL/GenBank/DDBJ databases">
        <title>Massive genome expansion in bonnet fungi (Mycena s.s.) driven by repeated elements and novel gene families across ecological guilds.</title>
        <authorList>
            <consortium name="Lawrence Berkeley National Laboratory"/>
            <person name="Harder C.B."/>
            <person name="Miyauchi S."/>
            <person name="Viragh M."/>
            <person name="Kuo A."/>
            <person name="Thoen E."/>
            <person name="Andreopoulos B."/>
            <person name="Lu D."/>
            <person name="Skrede I."/>
            <person name="Drula E."/>
            <person name="Henrissat B."/>
            <person name="Morin E."/>
            <person name="Kohler A."/>
            <person name="Barry K."/>
            <person name="LaButti K."/>
            <person name="Morin E."/>
            <person name="Salamov A."/>
            <person name="Lipzen A."/>
            <person name="Mereny Z."/>
            <person name="Hegedus B."/>
            <person name="Baldrian P."/>
            <person name="Stursova M."/>
            <person name="Weitz H."/>
            <person name="Taylor A."/>
            <person name="Grigoriev I.V."/>
            <person name="Nagy L.G."/>
            <person name="Martin F."/>
            <person name="Kauserud H."/>
        </authorList>
    </citation>
    <scope>NUCLEOTIDE SEQUENCE</scope>
    <source>
        <strain evidence="2">CBHHK002</strain>
    </source>
</reference>
<comment type="caution">
    <text evidence="2">The sequence shown here is derived from an EMBL/GenBank/DDBJ whole genome shotgun (WGS) entry which is preliminary data.</text>
</comment>
<evidence type="ECO:0000256" key="1">
    <source>
        <dbReference type="SAM" id="MobiDB-lite"/>
    </source>
</evidence>